<organism evidence="2 3">
    <name type="scientific">Cerrena zonata</name>
    <dbReference type="NCBI Taxonomy" id="2478898"/>
    <lineage>
        <taxon>Eukaryota</taxon>
        <taxon>Fungi</taxon>
        <taxon>Dikarya</taxon>
        <taxon>Basidiomycota</taxon>
        <taxon>Agaricomycotina</taxon>
        <taxon>Agaricomycetes</taxon>
        <taxon>Polyporales</taxon>
        <taxon>Cerrenaceae</taxon>
        <taxon>Cerrena</taxon>
    </lineage>
</organism>
<dbReference type="InterPro" id="IPR019405">
    <property type="entry name" value="Lactonase_7-beta_prop"/>
</dbReference>
<gene>
    <name evidence="2" type="ORF">QCA50_003001</name>
</gene>
<proteinExistence type="predicted"/>
<keyword evidence="1" id="KW-0732">Signal</keyword>
<evidence type="ECO:0000313" key="3">
    <source>
        <dbReference type="Proteomes" id="UP001385951"/>
    </source>
</evidence>
<dbReference type="SUPFAM" id="SSF50969">
    <property type="entry name" value="YVTN repeat-like/Quinoprotein amine dehydrogenase"/>
    <property type="match status" value="1"/>
</dbReference>
<dbReference type="Proteomes" id="UP001385951">
    <property type="component" value="Unassembled WGS sequence"/>
</dbReference>
<keyword evidence="3" id="KW-1185">Reference proteome</keyword>
<accession>A0AAW0GIE1</accession>
<evidence type="ECO:0008006" key="4">
    <source>
        <dbReference type="Google" id="ProtNLM"/>
    </source>
</evidence>
<dbReference type="AlphaFoldDB" id="A0AAW0GIE1"/>
<name>A0AAW0GIE1_9APHY</name>
<feature type="signal peptide" evidence="1">
    <location>
        <begin position="1"/>
        <end position="19"/>
    </location>
</feature>
<comment type="caution">
    <text evidence="2">The sequence shown here is derived from an EMBL/GenBank/DDBJ whole genome shotgun (WGS) entry which is preliminary data.</text>
</comment>
<protein>
    <recommendedName>
        <fullName evidence="4">3-carboxymuconate cyclase</fullName>
    </recommendedName>
</protein>
<dbReference type="EMBL" id="JASBNA010000003">
    <property type="protein sequence ID" value="KAK7693433.1"/>
    <property type="molecule type" value="Genomic_DNA"/>
</dbReference>
<feature type="chain" id="PRO_5043754503" description="3-carboxymuconate cyclase" evidence="1">
    <location>
        <begin position="20"/>
        <end position="379"/>
    </location>
</feature>
<reference evidence="2 3" key="1">
    <citation type="submission" date="2022-09" db="EMBL/GenBank/DDBJ databases">
        <authorList>
            <person name="Palmer J.M."/>
        </authorList>
    </citation>
    <scope>NUCLEOTIDE SEQUENCE [LARGE SCALE GENOMIC DNA]</scope>
    <source>
        <strain evidence="2 3">DSM 7382</strain>
    </source>
</reference>
<dbReference type="Gene3D" id="2.130.10.10">
    <property type="entry name" value="YVTN repeat-like/Quinoprotein amine dehydrogenase"/>
    <property type="match status" value="1"/>
</dbReference>
<dbReference type="InterPro" id="IPR015943">
    <property type="entry name" value="WD40/YVTN_repeat-like_dom_sf"/>
</dbReference>
<evidence type="ECO:0000256" key="1">
    <source>
        <dbReference type="SAM" id="SignalP"/>
    </source>
</evidence>
<evidence type="ECO:0000313" key="2">
    <source>
        <dbReference type="EMBL" id="KAK7693433.1"/>
    </source>
</evidence>
<sequence length="379" mass="39689">MKVTQYFLSLVSAAIVVSASTIAQRQTITLDKRASQDAGAVYFMTNEQDGNYIVVGSLANDGKVTFKQAVATGGRGMHGNSTGADGLYSQNSVLVHHDKALLATVNAGSHTISLFSIDQNDPVNIRLIATSPSGGEFPNSVAFNKDGSQLCALNTGKANGVGCFAITNNGLQPIPNTVRSLNLVQTTPATGAPFTASQLVFSEDETKLAVAVKGNTSDTPGFFAIWDKGSNGLASAFKRIDVPSGGARPFSLTNIPGKNAALVADPQIGFHILNFETGTVQANAINGQMADCWSVRSEKTGRYYLIDAGASIVREVIIDNDLHGSVVQNYPLTNNSGPIDSAVATLNGKDYIYSLAPGTNSIEVLALQGAGLCEQGRRV</sequence>
<dbReference type="Pfam" id="PF10282">
    <property type="entry name" value="Lactonase"/>
    <property type="match status" value="1"/>
</dbReference>
<dbReference type="InterPro" id="IPR011044">
    <property type="entry name" value="Quino_amine_DH_bsu"/>
</dbReference>